<dbReference type="InterPro" id="IPR009057">
    <property type="entry name" value="Homeodomain-like_sf"/>
</dbReference>
<dbReference type="CDD" id="cd00009">
    <property type="entry name" value="AAA"/>
    <property type="match status" value="1"/>
</dbReference>
<dbReference type="Gene3D" id="3.40.50.300">
    <property type="entry name" value="P-loop containing nucleotide triphosphate hydrolases"/>
    <property type="match status" value="1"/>
</dbReference>
<dbReference type="InterPro" id="IPR001789">
    <property type="entry name" value="Sig_transdc_resp-reg_receiver"/>
</dbReference>
<evidence type="ECO:0000256" key="7">
    <source>
        <dbReference type="ARBA" id="ARBA00023163"/>
    </source>
</evidence>
<evidence type="ECO:0000256" key="4">
    <source>
        <dbReference type="ARBA" id="ARBA00023015"/>
    </source>
</evidence>
<keyword evidence="7" id="KW-0804">Transcription</keyword>
<evidence type="ECO:0000256" key="6">
    <source>
        <dbReference type="ARBA" id="ARBA00023159"/>
    </source>
</evidence>
<dbReference type="InterPro" id="IPR002078">
    <property type="entry name" value="Sigma_54_int"/>
</dbReference>
<feature type="domain" description="Sigma-54 factor interaction" evidence="9">
    <location>
        <begin position="158"/>
        <end position="387"/>
    </location>
</feature>
<dbReference type="GO" id="GO:0006355">
    <property type="term" value="P:regulation of DNA-templated transcription"/>
    <property type="evidence" value="ECO:0007669"/>
    <property type="project" value="InterPro"/>
</dbReference>
<dbReference type="Pfam" id="PF00158">
    <property type="entry name" value="Sigma54_activat"/>
    <property type="match status" value="1"/>
</dbReference>
<protein>
    <submittedName>
        <fullName evidence="11">PEP-CTERM-box response regulator transcription factor</fullName>
    </submittedName>
</protein>
<evidence type="ECO:0000256" key="5">
    <source>
        <dbReference type="ARBA" id="ARBA00023125"/>
    </source>
</evidence>
<dbReference type="Pfam" id="PF00072">
    <property type="entry name" value="Response_reg"/>
    <property type="match status" value="1"/>
</dbReference>
<dbReference type="PROSITE" id="PS00676">
    <property type="entry name" value="SIGMA54_INTERACT_2"/>
    <property type="match status" value="1"/>
</dbReference>
<keyword evidence="5" id="KW-0238">DNA-binding</keyword>
<feature type="domain" description="Response regulatory" evidence="10">
    <location>
        <begin position="15"/>
        <end position="132"/>
    </location>
</feature>
<organism evidence="11 12">
    <name type="scientific">Alterisphingorhabdus coralli</name>
    <dbReference type="NCBI Taxonomy" id="3071408"/>
    <lineage>
        <taxon>Bacteria</taxon>
        <taxon>Pseudomonadati</taxon>
        <taxon>Pseudomonadota</taxon>
        <taxon>Alphaproteobacteria</taxon>
        <taxon>Sphingomonadales</taxon>
        <taxon>Sphingomonadaceae</taxon>
        <taxon>Alterisphingorhabdus (ex Yan et al. 2024)</taxon>
    </lineage>
</organism>
<dbReference type="SUPFAM" id="SSF52540">
    <property type="entry name" value="P-loop containing nucleoside triphosphate hydrolases"/>
    <property type="match status" value="1"/>
</dbReference>
<dbReference type="Gene3D" id="3.40.50.2300">
    <property type="match status" value="1"/>
</dbReference>
<evidence type="ECO:0000259" key="10">
    <source>
        <dbReference type="PROSITE" id="PS50110"/>
    </source>
</evidence>
<dbReference type="InterPro" id="IPR003593">
    <property type="entry name" value="AAA+_ATPase"/>
</dbReference>
<evidence type="ECO:0000259" key="9">
    <source>
        <dbReference type="PROSITE" id="PS50045"/>
    </source>
</evidence>
<dbReference type="Proteomes" id="UP001302429">
    <property type="component" value="Chromosome"/>
</dbReference>
<keyword evidence="4" id="KW-0805">Transcription regulation</keyword>
<dbReference type="InterPro" id="IPR011006">
    <property type="entry name" value="CheY-like_superfamily"/>
</dbReference>
<dbReference type="Pfam" id="PF02954">
    <property type="entry name" value="HTH_8"/>
    <property type="match status" value="1"/>
</dbReference>
<keyword evidence="1" id="KW-0547">Nucleotide-binding</keyword>
<dbReference type="GO" id="GO:0005524">
    <property type="term" value="F:ATP binding"/>
    <property type="evidence" value="ECO:0007669"/>
    <property type="project" value="UniProtKB-KW"/>
</dbReference>
<dbReference type="GO" id="GO:0000160">
    <property type="term" value="P:phosphorelay signal transduction system"/>
    <property type="evidence" value="ECO:0007669"/>
    <property type="project" value="UniProtKB-KW"/>
</dbReference>
<dbReference type="InterPro" id="IPR025943">
    <property type="entry name" value="Sigma_54_int_dom_ATP-bd_2"/>
</dbReference>
<evidence type="ECO:0000313" key="12">
    <source>
        <dbReference type="Proteomes" id="UP001302429"/>
    </source>
</evidence>
<dbReference type="Gene3D" id="1.10.10.60">
    <property type="entry name" value="Homeodomain-like"/>
    <property type="match status" value="1"/>
</dbReference>
<dbReference type="EMBL" id="CP136594">
    <property type="protein sequence ID" value="WOE76517.1"/>
    <property type="molecule type" value="Genomic_DNA"/>
</dbReference>
<dbReference type="InterPro" id="IPR014264">
    <property type="entry name" value="PEP-CTERM_resp_reg"/>
</dbReference>
<dbReference type="SUPFAM" id="SSF52172">
    <property type="entry name" value="CheY-like"/>
    <property type="match status" value="1"/>
</dbReference>
<feature type="modified residue" description="4-aspartylphosphate" evidence="8">
    <location>
        <position position="62"/>
    </location>
</feature>
<dbReference type="PROSITE" id="PS50110">
    <property type="entry name" value="RESPONSE_REGULATORY"/>
    <property type="match status" value="1"/>
</dbReference>
<dbReference type="FunFam" id="3.40.50.300:FF:000006">
    <property type="entry name" value="DNA-binding transcriptional regulator NtrC"/>
    <property type="match status" value="1"/>
</dbReference>
<dbReference type="Gene3D" id="1.10.8.60">
    <property type="match status" value="1"/>
</dbReference>
<dbReference type="PROSITE" id="PS50045">
    <property type="entry name" value="SIGMA54_INTERACT_4"/>
    <property type="match status" value="1"/>
</dbReference>
<keyword evidence="3" id="KW-0902">Two-component regulatory system</keyword>
<evidence type="ECO:0000256" key="1">
    <source>
        <dbReference type="ARBA" id="ARBA00022741"/>
    </source>
</evidence>
<dbReference type="Pfam" id="PF25601">
    <property type="entry name" value="AAA_lid_14"/>
    <property type="match status" value="1"/>
</dbReference>
<sequence>MSQAARQPEQLIRPKLLIVEDDEGLQTQLKWAYDDYEVLQAFNREEAITLLRAEEPAVVTLDLGLPPDPDGTSEGFATLEEIIALKPDTKVIVASGHGARQSALDAIAKGAYDFYQKPVDIDELGHIVSRAFHLHEIEQENARLADARGGSEKVLGRIITAAPEMLKVARTVERVAPTNASVMLLGASGTGKELLARGLHDHSDRKANAFIAINCAAIPENLLEAELFGHEKGAFTGAIKTTEGKIEQAHGGTLFLDEVGDIPLPLQVKLLRFLQERVIERIGGRKPIAVDTRIVCATHQDVDQMQRDGTFREDLYYRLAEIVVTIPTLAQRPGDTVLLAKHFLNRMAEEFNPKVKGFAADALRRIDEWPWPGNVRELENRVKRAVIMADGKLVHAEDLDLGGDDEAEADSDSLLNIKAAREESDRKVIRRALARSEGNISNTARLLGISRPTLYDLLKQYDLQPGATTVSAKD</sequence>
<dbReference type="InterPro" id="IPR027417">
    <property type="entry name" value="P-loop_NTPase"/>
</dbReference>
<dbReference type="RefSeq" id="WP_317084278.1">
    <property type="nucleotide sequence ID" value="NZ_CP136594.1"/>
</dbReference>
<dbReference type="InterPro" id="IPR025944">
    <property type="entry name" value="Sigma_54_int_dom_CS"/>
</dbReference>
<keyword evidence="6" id="KW-0010">Activator</keyword>
<accession>A0AA97I1W4</accession>
<dbReference type="PANTHER" id="PTHR32071">
    <property type="entry name" value="TRANSCRIPTIONAL REGULATORY PROTEIN"/>
    <property type="match status" value="1"/>
</dbReference>
<dbReference type="KEGG" id="acoa:RB602_07325"/>
<dbReference type="NCBIfam" id="TIGR02915">
    <property type="entry name" value="PEP_resp_reg"/>
    <property type="match status" value="1"/>
</dbReference>
<evidence type="ECO:0000313" key="11">
    <source>
        <dbReference type="EMBL" id="WOE76517.1"/>
    </source>
</evidence>
<dbReference type="GO" id="GO:0043565">
    <property type="term" value="F:sequence-specific DNA binding"/>
    <property type="evidence" value="ECO:0007669"/>
    <property type="project" value="InterPro"/>
</dbReference>
<keyword evidence="8" id="KW-0597">Phosphoprotein</keyword>
<keyword evidence="2" id="KW-0067">ATP-binding</keyword>
<reference evidence="11 12" key="1">
    <citation type="submission" date="2023-10" db="EMBL/GenBank/DDBJ databases">
        <title>Complete genome sequence of a Sphingomonadaceae bacterium.</title>
        <authorList>
            <person name="Yan C."/>
        </authorList>
    </citation>
    <scope>NUCLEOTIDE SEQUENCE [LARGE SCALE GENOMIC DNA]</scope>
    <source>
        <strain evidence="11 12">SCSIO 66989</strain>
    </source>
</reference>
<evidence type="ECO:0000256" key="3">
    <source>
        <dbReference type="ARBA" id="ARBA00023012"/>
    </source>
</evidence>
<gene>
    <name evidence="11" type="primary">prsR</name>
    <name evidence="11" type="ORF">RB602_07325</name>
</gene>
<dbReference type="PRINTS" id="PR01590">
    <property type="entry name" value="HTHFIS"/>
</dbReference>
<evidence type="ECO:0000256" key="2">
    <source>
        <dbReference type="ARBA" id="ARBA00022840"/>
    </source>
</evidence>
<dbReference type="SMART" id="SM00382">
    <property type="entry name" value="AAA"/>
    <property type="match status" value="1"/>
</dbReference>
<dbReference type="SMART" id="SM00448">
    <property type="entry name" value="REC"/>
    <property type="match status" value="1"/>
</dbReference>
<dbReference type="InterPro" id="IPR058031">
    <property type="entry name" value="AAA_lid_NorR"/>
</dbReference>
<dbReference type="SUPFAM" id="SSF46689">
    <property type="entry name" value="Homeodomain-like"/>
    <property type="match status" value="1"/>
</dbReference>
<proteinExistence type="predicted"/>
<dbReference type="AlphaFoldDB" id="A0AA97I1W4"/>
<dbReference type="PROSITE" id="PS00688">
    <property type="entry name" value="SIGMA54_INTERACT_3"/>
    <property type="match status" value="1"/>
</dbReference>
<evidence type="ECO:0000256" key="8">
    <source>
        <dbReference type="PROSITE-ProRule" id="PRU00169"/>
    </source>
</evidence>
<keyword evidence="12" id="KW-1185">Reference proteome</keyword>
<dbReference type="InterPro" id="IPR002197">
    <property type="entry name" value="HTH_Fis"/>
</dbReference>
<dbReference type="PANTHER" id="PTHR32071:SF113">
    <property type="entry name" value="ALGINATE BIOSYNTHESIS TRANSCRIPTIONAL REGULATORY PROTEIN ALGB"/>
    <property type="match status" value="1"/>
</dbReference>
<name>A0AA97I1W4_9SPHN</name>